<dbReference type="Pfam" id="PF13560">
    <property type="entry name" value="HTH_31"/>
    <property type="match status" value="1"/>
</dbReference>
<accession>A0A917ZIR8</accession>
<evidence type="ECO:0000313" key="2">
    <source>
        <dbReference type="Proteomes" id="UP000641932"/>
    </source>
</evidence>
<dbReference type="EMBL" id="BMMS01000004">
    <property type="protein sequence ID" value="GGO83287.1"/>
    <property type="molecule type" value="Genomic_DNA"/>
</dbReference>
<keyword evidence="2" id="KW-1185">Reference proteome</keyword>
<evidence type="ECO:0000313" key="1">
    <source>
        <dbReference type="EMBL" id="GGO83287.1"/>
    </source>
</evidence>
<organism evidence="1 2">
    <name type="scientific">Wenjunlia tyrosinilytica</name>
    <dbReference type="NCBI Taxonomy" id="1544741"/>
    <lineage>
        <taxon>Bacteria</taxon>
        <taxon>Bacillati</taxon>
        <taxon>Actinomycetota</taxon>
        <taxon>Actinomycetes</taxon>
        <taxon>Kitasatosporales</taxon>
        <taxon>Streptomycetaceae</taxon>
        <taxon>Wenjunlia</taxon>
    </lineage>
</organism>
<sequence>MRQRLFIASLIAFWVAVPGVLVAPAVRNTLVQLPLRPSMEGQRRAGAGHHRTARTVGGIVIDEGRMQPSEALRYFGQVARHFRDRARLTHAELGAKVGYVGALVGHVETARRIATDDYVLRLEEVLDAGGLLAAALPMLEEERRRAESRPVYVFVVEASAQRLPGAMAAKLLRRLARGASAAQDDRRADE</sequence>
<reference evidence="1" key="1">
    <citation type="journal article" date="2014" name="Int. J. Syst. Evol. Microbiol.">
        <title>Complete genome sequence of Corynebacterium casei LMG S-19264T (=DSM 44701T), isolated from a smear-ripened cheese.</title>
        <authorList>
            <consortium name="US DOE Joint Genome Institute (JGI-PGF)"/>
            <person name="Walter F."/>
            <person name="Albersmeier A."/>
            <person name="Kalinowski J."/>
            <person name="Ruckert C."/>
        </authorList>
    </citation>
    <scope>NUCLEOTIDE SEQUENCE</scope>
    <source>
        <strain evidence="1">CGMCC 4.7201</strain>
    </source>
</reference>
<protein>
    <submittedName>
        <fullName evidence="1">Uncharacterized protein</fullName>
    </submittedName>
</protein>
<reference evidence="1" key="2">
    <citation type="submission" date="2020-09" db="EMBL/GenBank/DDBJ databases">
        <authorList>
            <person name="Sun Q."/>
            <person name="Zhou Y."/>
        </authorList>
    </citation>
    <scope>NUCLEOTIDE SEQUENCE</scope>
    <source>
        <strain evidence="1">CGMCC 4.7201</strain>
    </source>
</reference>
<name>A0A917ZIR8_9ACTN</name>
<dbReference type="Proteomes" id="UP000641932">
    <property type="component" value="Unassembled WGS sequence"/>
</dbReference>
<comment type="caution">
    <text evidence="1">The sequence shown here is derived from an EMBL/GenBank/DDBJ whole genome shotgun (WGS) entry which is preliminary data.</text>
</comment>
<dbReference type="AlphaFoldDB" id="A0A917ZIR8"/>
<proteinExistence type="predicted"/>
<gene>
    <name evidence="1" type="ORF">GCM10012280_11920</name>
</gene>